<dbReference type="OrthoDB" id="2612216at2"/>
<keyword evidence="2" id="KW-0732">Signal</keyword>
<accession>A0A0W1B2X4</accession>
<feature type="compositionally biased region" description="Low complexity" evidence="1">
    <location>
        <begin position="39"/>
        <end position="52"/>
    </location>
</feature>
<organism evidence="3 4">
    <name type="scientific">Paenibacillus etheri</name>
    <dbReference type="NCBI Taxonomy" id="1306852"/>
    <lineage>
        <taxon>Bacteria</taxon>
        <taxon>Bacillati</taxon>
        <taxon>Bacillota</taxon>
        <taxon>Bacilli</taxon>
        <taxon>Bacillales</taxon>
        <taxon>Paenibacillaceae</taxon>
        <taxon>Paenibacillus</taxon>
    </lineage>
</organism>
<evidence type="ECO:0000313" key="3">
    <source>
        <dbReference type="EMBL" id="KTD87902.1"/>
    </source>
</evidence>
<comment type="caution">
    <text evidence="3">The sequence shown here is derived from an EMBL/GenBank/DDBJ whole genome shotgun (WGS) entry which is preliminary data.</text>
</comment>
<gene>
    <name evidence="3" type="ORF">UQ64_07240</name>
</gene>
<dbReference type="PROSITE" id="PS51257">
    <property type="entry name" value="PROKAR_LIPOPROTEIN"/>
    <property type="match status" value="1"/>
</dbReference>
<name>A0A0W1B2X4_9BACL</name>
<reference evidence="3 4" key="1">
    <citation type="journal article" date="2015" name="Int. Biodeterior. Biodegradation">
        <title>Physiological and genetic screening methods for the isolation of methyl tert-butyl ether-degrading bacteria for bioremediation purposes.</title>
        <authorList>
            <person name="Guisado I.M."/>
            <person name="Purswani J."/>
            <person name="Gonzalez Lopez J."/>
            <person name="Pozo C."/>
        </authorList>
    </citation>
    <scope>NUCLEOTIDE SEQUENCE [LARGE SCALE GENOMIC DNA]</scope>
    <source>
        <strain evidence="3 4">SH7</strain>
    </source>
</reference>
<feature type="signal peptide" evidence="2">
    <location>
        <begin position="1"/>
        <end position="26"/>
    </location>
</feature>
<dbReference type="EMBL" id="LCZJ02000016">
    <property type="protein sequence ID" value="KTD87902.1"/>
    <property type="molecule type" value="Genomic_DNA"/>
</dbReference>
<evidence type="ECO:0008006" key="5">
    <source>
        <dbReference type="Google" id="ProtNLM"/>
    </source>
</evidence>
<dbReference type="AlphaFoldDB" id="A0A0W1B2X4"/>
<evidence type="ECO:0000313" key="4">
    <source>
        <dbReference type="Proteomes" id="UP000054709"/>
    </source>
</evidence>
<feature type="region of interest" description="Disordered" evidence="1">
    <location>
        <begin position="21"/>
        <end position="54"/>
    </location>
</feature>
<protein>
    <recommendedName>
        <fullName evidence="5">DUF5105 domain-containing protein</fullName>
    </recommendedName>
</protein>
<keyword evidence="4" id="KW-1185">Reference proteome</keyword>
<dbReference type="Proteomes" id="UP000054709">
    <property type="component" value="Unassembled WGS sequence"/>
</dbReference>
<dbReference type="RefSeq" id="WP_060622217.1">
    <property type="nucleotide sequence ID" value="NZ_LCZJ02000016.1"/>
</dbReference>
<proteinExistence type="predicted"/>
<evidence type="ECO:0000256" key="2">
    <source>
        <dbReference type="SAM" id="SignalP"/>
    </source>
</evidence>
<feature type="chain" id="PRO_5006920396" description="DUF5105 domain-containing protein" evidence="2">
    <location>
        <begin position="27"/>
        <end position="319"/>
    </location>
</feature>
<sequence length="319" mass="35312">MKIKAFLCIVATIVLLTGCGSSKSNSEEKNTTSTEVTQSEATSDSSITAAATPVPEKKLSKSEKLALDYVEIFLNGSDIEAKKKFVSENILPDIQPIFQMTESTETPENNKLKNASVIESADYTDKDGGKDKIVLIQGEKSSSSSELIIFIKDDKIGWGYSSNDKNKEPFNEMRKFFKEPVNNTSDSGTNEQSPEATLKEISNFVISDIWNVGFVDISWYASSGTSSTGEAIDIEFTIEQLGKAMSTKLEYDNYINNLDAKYDSIKNIWSKLSGEIDRMYKQIQDTPPIANDATTKLDTGIFNQYQDAFSDEVDKLSNS</sequence>
<evidence type="ECO:0000256" key="1">
    <source>
        <dbReference type="SAM" id="MobiDB-lite"/>
    </source>
</evidence>